<sequence length="1543" mass="173891">MKGSRPVGKKIGRRILPRPSRSTEEESDSSDDAATFDTPRAPTIAECMNDEVVKLQRHDVANAAKVCMDSLQEIGNDLELEERFRESVQMWKSSVPSATDCAVAVMVTAPHEFTIGDTLKVTCAVRFLLAEHRVPSEEDWLGLYPDLSSIRRLLKGQVLKDVDLRSIPDLGLIARIPMARSNLAELSFPSDALHQPAPPGVYEVRYYMKGNPVPFSVSNPICSMWPEAKLSCETELLPGNILRVEYEVNCLHERDEHSIELWALDLAPWQTSEQKEIFEDNLIGSFVSSISVPAGSQKGKVVFDNADIIPGRYFYVYRLNAEFSNDGRGLIIARSSLCLLRVSLPVEKHRISVRVFHIYIAANAGPEMEKERTEMDEVVLSNIRQECAYVGWEVNVMDLRASIHDDSDPRLLGLCLQSLESSRNGAFVCLLGEKYGDVLSEIPRESSSCLKERPWIRNICNPILSSSSHTKMAASVLEVECTTAFLLCPSEMPGALFYFRDSQFAYQNQKGSSDTDFLEPIHRRAVRSAAMENLKGRLETANDGKHVRKYKNPKDLGKILLKDLIETFNRLHTSGSKKRMGSIFRASKRGSITDLNESFASQLDANTRKNASGRRESVVAILKSRLPLDYARGSVSIEEARTILHRFNDDLREYDIELFLAHHVDSKGFAAQPRTSLTIPYDELLIGMLLLRSGQLKSKVSFSSTNNSANHRNNQPSQEGDTQEAQGDEEESEAKPADTRAPVAEEDEGEPALLDLEEKSLALMQSILLEWSSDLEGALDMLFFLALTRDGLLQTELRDIMRRISPSLLSATFYIPLRDALNMFCFDDHGVIRFRHSIVRKGVEMIILSSIKSIQQATPAGRTLSPADDDNIKLLVRVCRVFHVEEVQEGMRPDEILECLAIIFLNDRNTFRAANRSNPLPLNPVEKRKLQYQNLVSGLEIVHKSLCLGLLSSQGHEKSEAPWNVTRKASADRESSRENLAAPETLPNPLLHLISLAEFLDQLEISRRKVIEFPFLLFRLGIWRKLHVILQSLPYLEYFITFPALRQDYGKYWKVCTGTSLRKIYEDEQTTRLEQEKSSHDHPFFGIQEGGVSPTCQVDDMIEGIRDSFEKIFGPSSKFQSGVRVFASEDEKREQKTIMNIACQIGIFLCACAAPVKQEKPVVVERLIINVVEAKGLPKMDLGTTGTVDPYVIVRCHDKEFRTKVKRGNYSPVWNESFVYKGIKPEHSVRFEVWDWDAGEEDNHDFIGAFQILTQDVIEALEHQMALDEDDDEIDVWFDLLPSEDHANDVVEGGMNVIVKGSVRLQFRHEVIEDYDEDVAMVPLARQICDATQSLVSNALHVILETEIEMPTDLSSGPVRFPHASSTCALLAGDCLYVMRQCLDLLLQVLRHQRKEVALATRFVEKAKSAALKQRRAMQQAKDKSKLMSSTPAHVQQRLREEESNKINQLKASQEGASDTEKFIRQKLTSMGIIYNCSSDICSIVLRNDFVEEQSGILNFFSADETPQNTTSVEQAEEAKETLEEMGKFIGESLRAIEEKQGA</sequence>
<feature type="domain" description="C2" evidence="4">
    <location>
        <begin position="1148"/>
        <end position="1278"/>
    </location>
</feature>
<keyword evidence="2" id="KW-0106">Calcium</keyword>
<dbReference type="InterPro" id="IPR035892">
    <property type="entry name" value="C2_domain_sf"/>
</dbReference>
<dbReference type="EMBL" id="HBEO01001429">
    <property type="protein sequence ID" value="CAD8466810.1"/>
    <property type="molecule type" value="Transcribed_RNA"/>
</dbReference>
<dbReference type="CDD" id="cd00030">
    <property type="entry name" value="C2"/>
    <property type="match status" value="1"/>
</dbReference>
<dbReference type="SMART" id="SM00239">
    <property type="entry name" value="C2"/>
    <property type="match status" value="1"/>
</dbReference>
<dbReference type="Pfam" id="PF00168">
    <property type="entry name" value="C2"/>
    <property type="match status" value="1"/>
</dbReference>
<dbReference type="InterPro" id="IPR000008">
    <property type="entry name" value="C2_dom"/>
</dbReference>
<dbReference type="GO" id="GO:0005509">
    <property type="term" value="F:calcium ion binding"/>
    <property type="evidence" value="ECO:0007669"/>
    <property type="project" value="TreeGrafter"/>
</dbReference>
<dbReference type="Gene3D" id="2.60.40.150">
    <property type="entry name" value="C2 domain"/>
    <property type="match status" value="1"/>
</dbReference>
<name>A0A7S0DVT3_9CRYP</name>
<feature type="region of interest" description="Disordered" evidence="3">
    <location>
        <begin position="1"/>
        <end position="40"/>
    </location>
</feature>
<dbReference type="PANTHER" id="PTHR45911">
    <property type="entry name" value="C2 DOMAIN-CONTAINING PROTEIN"/>
    <property type="match status" value="1"/>
</dbReference>
<proteinExistence type="predicted"/>
<keyword evidence="1" id="KW-0479">Metal-binding</keyword>
<feature type="compositionally biased region" description="Basic residues" evidence="3">
    <location>
        <begin position="7"/>
        <end position="16"/>
    </location>
</feature>
<reference evidence="5" key="1">
    <citation type="submission" date="2021-01" db="EMBL/GenBank/DDBJ databases">
        <authorList>
            <person name="Corre E."/>
            <person name="Pelletier E."/>
            <person name="Niang G."/>
            <person name="Scheremetjew M."/>
            <person name="Finn R."/>
            <person name="Kale V."/>
            <person name="Holt S."/>
            <person name="Cochrane G."/>
            <person name="Meng A."/>
            <person name="Brown T."/>
            <person name="Cohen L."/>
        </authorList>
    </citation>
    <scope>NUCLEOTIDE SEQUENCE</scope>
    <source>
        <strain evidence="5">CCMP325</strain>
    </source>
</reference>
<dbReference type="PANTHER" id="PTHR45911:SF4">
    <property type="entry name" value="MULTIPLE C2 AND TRANSMEMBRANE DOMAIN-CONTAINING PROTEIN"/>
    <property type="match status" value="1"/>
</dbReference>
<evidence type="ECO:0000256" key="2">
    <source>
        <dbReference type="ARBA" id="ARBA00022837"/>
    </source>
</evidence>
<gene>
    <name evidence="5" type="ORF">HPHI1048_LOCUS1013</name>
</gene>
<evidence type="ECO:0000256" key="1">
    <source>
        <dbReference type="ARBA" id="ARBA00022723"/>
    </source>
</evidence>
<protein>
    <recommendedName>
        <fullName evidence="4">C2 domain-containing protein</fullName>
    </recommendedName>
</protein>
<dbReference type="PROSITE" id="PS50004">
    <property type="entry name" value="C2"/>
    <property type="match status" value="1"/>
</dbReference>
<dbReference type="SUPFAM" id="SSF49562">
    <property type="entry name" value="C2 domain (Calcium/lipid-binding domain, CaLB)"/>
    <property type="match status" value="1"/>
</dbReference>
<feature type="compositionally biased region" description="Polar residues" evidence="3">
    <location>
        <begin position="701"/>
        <end position="725"/>
    </location>
</feature>
<feature type="region of interest" description="Disordered" evidence="3">
    <location>
        <begin position="701"/>
        <end position="750"/>
    </location>
</feature>
<accession>A0A7S0DVT3</accession>
<evidence type="ECO:0000259" key="4">
    <source>
        <dbReference type="PROSITE" id="PS50004"/>
    </source>
</evidence>
<evidence type="ECO:0000256" key="3">
    <source>
        <dbReference type="SAM" id="MobiDB-lite"/>
    </source>
</evidence>
<organism evidence="5">
    <name type="scientific">Hanusia phi</name>
    <dbReference type="NCBI Taxonomy" id="3032"/>
    <lineage>
        <taxon>Eukaryota</taxon>
        <taxon>Cryptophyceae</taxon>
        <taxon>Pyrenomonadales</taxon>
        <taxon>Geminigeraceae</taxon>
        <taxon>Hanusia</taxon>
    </lineage>
</organism>
<dbReference type="GO" id="GO:0016020">
    <property type="term" value="C:membrane"/>
    <property type="evidence" value="ECO:0007669"/>
    <property type="project" value="TreeGrafter"/>
</dbReference>
<evidence type="ECO:0000313" key="5">
    <source>
        <dbReference type="EMBL" id="CAD8466810.1"/>
    </source>
</evidence>